<name>A0A7Y9QXF2_9BURK</name>
<evidence type="ECO:0000256" key="3">
    <source>
        <dbReference type="ARBA" id="ARBA00022692"/>
    </source>
</evidence>
<evidence type="ECO:0000256" key="1">
    <source>
        <dbReference type="ARBA" id="ARBA00004651"/>
    </source>
</evidence>
<dbReference type="GO" id="GO:0004713">
    <property type="term" value="F:protein tyrosine kinase activity"/>
    <property type="evidence" value="ECO:0007669"/>
    <property type="project" value="TreeGrafter"/>
</dbReference>
<evidence type="ECO:0000313" key="11">
    <source>
        <dbReference type="Proteomes" id="UP000518288"/>
    </source>
</evidence>
<keyword evidence="4 7" id="KW-1133">Transmembrane helix</keyword>
<dbReference type="Proteomes" id="UP000518288">
    <property type="component" value="Unassembled WGS sequence"/>
</dbReference>
<feature type="domain" description="Tyrosine-protein kinase G-rich" evidence="9">
    <location>
        <begin position="343"/>
        <end position="420"/>
    </location>
</feature>
<feature type="domain" description="Polysaccharide chain length determinant N-terminal" evidence="8">
    <location>
        <begin position="3"/>
        <end position="89"/>
    </location>
</feature>
<gene>
    <name evidence="10" type="ORF">BDD16_000326</name>
</gene>
<dbReference type="EMBL" id="JACCFH010000001">
    <property type="protein sequence ID" value="NYG31340.1"/>
    <property type="molecule type" value="Genomic_DNA"/>
</dbReference>
<evidence type="ECO:0000256" key="4">
    <source>
        <dbReference type="ARBA" id="ARBA00022989"/>
    </source>
</evidence>
<comment type="caution">
    <text evidence="10">The sequence shown here is derived from an EMBL/GenBank/DDBJ whole genome shotgun (WGS) entry which is preliminary data.</text>
</comment>
<evidence type="ECO:0000256" key="2">
    <source>
        <dbReference type="ARBA" id="ARBA00022475"/>
    </source>
</evidence>
<dbReference type="PANTHER" id="PTHR32309:SF13">
    <property type="entry name" value="FERRIC ENTEROBACTIN TRANSPORT PROTEIN FEPE"/>
    <property type="match status" value="1"/>
</dbReference>
<keyword evidence="5 7" id="KW-0472">Membrane</keyword>
<keyword evidence="6" id="KW-0175">Coiled coil</keyword>
<keyword evidence="3 7" id="KW-0812">Transmembrane</keyword>
<feature type="transmembrane region" description="Helical" evidence="7">
    <location>
        <begin position="397"/>
        <end position="418"/>
    </location>
</feature>
<evidence type="ECO:0000259" key="9">
    <source>
        <dbReference type="Pfam" id="PF13807"/>
    </source>
</evidence>
<evidence type="ECO:0000313" key="10">
    <source>
        <dbReference type="EMBL" id="NYG31340.1"/>
    </source>
</evidence>
<dbReference type="RefSeq" id="WP_179632339.1">
    <property type="nucleotide sequence ID" value="NZ_JACCFH010000001.1"/>
</dbReference>
<dbReference type="Pfam" id="PF13807">
    <property type="entry name" value="GNVR"/>
    <property type="match status" value="1"/>
</dbReference>
<evidence type="ECO:0000256" key="6">
    <source>
        <dbReference type="SAM" id="Coils"/>
    </source>
</evidence>
<evidence type="ECO:0000259" key="8">
    <source>
        <dbReference type="Pfam" id="PF02706"/>
    </source>
</evidence>
<sequence>MTIAQLLSILKARWISAIVVALLTIGATVAASLLMPKSYTATASVVLDIRSPDPIVGMPMNGMASPSYMATQVDILTSERVAQRVVQKLRLTENQEMRKRWTEDTGGKGNFEAWIADIFQKKLDVKPSRESNVIHVSYTNPDPRFASALANTFVQAYIETSIGLRASPAKQYNEFFDARGKELREAVEVAQEKLTTFQKANGLTGADERFDIETQRLNELNTQLVTLQAIAADSSSRSAQVRTSGDQMQEVLTNSLVSSLRADLTRQEAKLTEMNAKFGDAHPQVQELRANIGELRQRLEAETRRVTGGVGVTGSINRQREAETRAALDAQRSKVLRLKALRDEAVTMQRAVETAQRAYDQVTQRFNQTSLESQLNQSNISVLSPANEPTDHSSPKIILNILVSVFVGTLLGVSFAILRELTDRRVRTLDDLTSGLDVAVLGTIPKPLRTGLSGRHSPMVLPTNILRRLPKPGT</sequence>
<comment type="subcellular location">
    <subcellularLocation>
        <location evidence="1">Cell membrane</location>
        <topology evidence="1">Multi-pass membrane protein</topology>
    </subcellularLocation>
</comment>
<protein>
    <submittedName>
        <fullName evidence="10">Chain length determinant protein EpsF</fullName>
    </submittedName>
</protein>
<dbReference type="AlphaFoldDB" id="A0A7Y9QXF2"/>
<dbReference type="Pfam" id="PF02706">
    <property type="entry name" value="Wzz"/>
    <property type="match status" value="1"/>
</dbReference>
<dbReference type="InterPro" id="IPR003856">
    <property type="entry name" value="LPS_length_determ_N"/>
</dbReference>
<accession>A0A7Y9QXF2</accession>
<dbReference type="NCBIfam" id="TIGR03017">
    <property type="entry name" value="EpsF"/>
    <property type="match status" value="1"/>
</dbReference>
<feature type="transmembrane region" description="Helical" evidence="7">
    <location>
        <begin position="12"/>
        <end position="35"/>
    </location>
</feature>
<evidence type="ECO:0000256" key="7">
    <source>
        <dbReference type="SAM" id="Phobius"/>
    </source>
</evidence>
<dbReference type="GO" id="GO:0005886">
    <property type="term" value="C:plasma membrane"/>
    <property type="evidence" value="ECO:0007669"/>
    <property type="project" value="UniProtKB-SubCell"/>
</dbReference>
<keyword evidence="2" id="KW-1003">Cell membrane</keyword>
<organism evidence="10 11">
    <name type="scientific">Sphaerotilus montanus</name>
    <dbReference type="NCBI Taxonomy" id="522889"/>
    <lineage>
        <taxon>Bacteria</taxon>
        <taxon>Pseudomonadati</taxon>
        <taxon>Pseudomonadota</taxon>
        <taxon>Betaproteobacteria</taxon>
        <taxon>Burkholderiales</taxon>
        <taxon>Sphaerotilaceae</taxon>
        <taxon>Sphaerotilus</taxon>
    </lineage>
</organism>
<dbReference type="PANTHER" id="PTHR32309">
    <property type="entry name" value="TYROSINE-PROTEIN KINASE"/>
    <property type="match status" value="1"/>
</dbReference>
<proteinExistence type="predicted"/>
<reference evidence="10 11" key="1">
    <citation type="submission" date="2020-07" db="EMBL/GenBank/DDBJ databases">
        <title>Genomic Encyclopedia of Archaeal and Bacterial Type Strains, Phase II (KMG-II): from individual species to whole genera.</title>
        <authorList>
            <person name="Goeker M."/>
        </authorList>
    </citation>
    <scope>NUCLEOTIDE SEQUENCE [LARGE SCALE GENOMIC DNA]</scope>
    <source>
        <strain evidence="10 11">DSM 21226</strain>
    </source>
</reference>
<dbReference type="InterPro" id="IPR032807">
    <property type="entry name" value="GNVR"/>
</dbReference>
<dbReference type="InterPro" id="IPR050445">
    <property type="entry name" value="Bact_polysacc_biosynth/exp"/>
</dbReference>
<dbReference type="InterPro" id="IPR017468">
    <property type="entry name" value="Chain_len_reg_EpsF"/>
</dbReference>
<evidence type="ECO:0000256" key="5">
    <source>
        <dbReference type="ARBA" id="ARBA00023136"/>
    </source>
</evidence>
<feature type="coiled-coil region" evidence="6">
    <location>
        <begin position="257"/>
        <end position="305"/>
    </location>
</feature>
<keyword evidence="11" id="KW-1185">Reference proteome</keyword>